<protein>
    <recommendedName>
        <fullName evidence="6">Zn(2)-C6 fungal-type domain-containing protein</fullName>
    </recommendedName>
</protein>
<keyword evidence="1" id="KW-0805">Transcription regulation</keyword>
<dbReference type="AlphaFoldDB" id="A0A8H3FMN3"/>
<dbReference type="InterPro" id="IPR001138">
    <property type="entry name" value="Zn2Cys6_DnaBD"/>
</dbReference>
<evidence type="ECO:0000313" key="7">
    <source>
        <dbReference type="EMBL" id="CAF9926174.1"/>
    </source>
</evidence>
<reference evidence="7" key="1">
    <citation type="submission" date="2021-03" db="EMBL/GenBank/DDBJ databases">
        <authorList>
            <person name="Tagirdzhanova G."/>
        </authorList>
    </citation>
    <scope>NUCLEOTIDE SEQUENCE</scope>
</reference>
<dbReference type="Pfam" id="PF00172">
    <property type="entry name" value="Zn_clus"/>
    <property type="match status" value="1"/>
</dbReference>
<dbReference type="GO" id="GO:0008270">
    <property type="term" value="F:zinc ion binding"/>
    <property type="evidence" value="ECO:0007669"/>
    <property type="project" value="InterPro"/>
</dbReference>
<dbReference type="GO" id="GO:0000978">
    <property type="term" value="F:RNA polymerase II cis-regulatory region sequence-specific DNA binding"/>
    <property type="evidence" value="ECO:0007669"/>
    <property type="project" value="TreeGrafter"/>
</dbReference>
<name>A0A8H3FMN3_9LECA</name>
<comment type="caution">
    <text evidence="7">The sequence shown here is derived from an EMBL/GenBank/DDBJ whole genome shotgun (WGS) entry which is preliminary data.</text>
</comment>
<keyword evidence="2" id="KW-0238">DNA-binding</keyword>
<accession>A0A8H3FMN3</accession>
<dbReference type="SUPFAM" id="SSF57701">
    <property type="entry name" value="Zn2/Cys6 DNA-binding domain"/>
    <property type="match status" value="2"/>
</dbReference>
<feature type="compositionally biased region" description="Basic and acidic residues" evidence="5">
    <location>
        <begin position="126"/>
        <end position="155"/>
    </location>
</feature>
<organism evidence="7 8">
    <name type="scientific">Alectoria fallacina</name>
    <dbReference type="NCBI Taxonomy" id="1903189"/>
    <lineage>
        <taxon>Eukaryota</taxon>
        <taxon>Fungi</taxon>
        <taxon>Dikarya</taxon>
        <taxon>Ascomycota</taxon>
        <taxon>Pezizomycotina</taxon>
        <taxon>Lecanoromycetes</taxon>
        <taxon>OSLEUM clade</taxon>
        <taxon>Lecanoromycetidae</taxon>
        <taxon>Lecanorales</taxon>
        <taxon>Lecanorineae</taxon>
        <taxon>Parmeliaceae</taxon>
        <taxon>Alectoria</taxon>
    </lineage>
</organism>
<evidence type="ECO:0000256" key="2">
    <source>
        <dbReference type="ARBA" id="ARBA00023125"/>
    </source>
</evidence>
<dbReference type="SMART" id="SM00066">
    <property type="entry name" value="GAL4"/>
    <property type="match status" value="1"/>
</dbReference>
<dbReference type="Proteomes" id="UP000664203">
    <property type="component" value="Unassembled WGS sequence"/>
</dbReference>
<feature type="domain" description="Zn(2)-C6 fungal-type" evidence="6">
    <location>
        <begin position="49"/>
        <end position="78"/>
    </location>
</feature>
<evidence type="ECO:0000313" key="8">
    <source>
        <dbReference type="Proteomes" id="UP000664203"/>
    </source>
</evidence>
<dbReference type="EMBL" id="CAJPDR010000211">
    <property type="protein sequence ID" value="CAF9926174.1"/>
    <property type="molecule type" value="Genomic_DNA"/>
</dbReference>
<evidence type="ECO:0000256" key="3">
    <source>
        <dbReference type="ARBA" id="ARBA00023163"/>
    </source>
</evidence>
<dbReference type="PROSITE" id="PS50048">
    <property type="entry name" value="ZN2_CY6_FUNGAL_2"/>
    <property type="match status" value="1"/>
</dbReference>
<dbReference type="InterPro" id="IPR051127">
    <property type="entry name" value="Fungal_SecMet_Regulators"/>
</dbReference>
<evidence type="ECO:0000259" key="6">
    <source>
        <dbReference type="PROSITE" id="PS50048"/>
    </source>
</evidence>
<dbReference type="OrthoDB" id="10018191at2759"/>
<keyword evidence="8" id="KW-1185">Reference proteome</keyword>
<evidence type="ECO:0000256" key="5">
    <source>
        <dbReference type="SAM" id="MobiDB-lite"/>
    </source>
</evidence>
<evidence type="ECO:0000256" key="1">
    <source>
        <dbReference type="ARBA" id="ARBA00023015"/>
    </source>
</evidence>
<dbReference type="PANTHER" id="PTHR47424:SF3">
    <property type="entry name" value="REGULATORY PROTEIN GAL4"/>
    <property type="match status" value="1"/>
</dbReference>
<keyword evidence="3" id="KW-0804">Transcription</keyword>
<keyword evidence="4" id="KW-0539">Nucleus</keyword>
<sequence>MDRKQDGGRVQSACLQCIESNSPCSGQVPCRRCGHYSLNCDYPSRAQSACLECSRNGSECDGETPCQGCRQRTLQCVYSTKAEADRRANASAVVASQSEEAWHEPNSFGSGSGDMEARPTAAGGRVGERKEGLGGGETRHDTREPDSYFMKEHNKGIDEDHLAKFKPDKKEWTMDRIV</sequence>
<gene>
    <name evidence="7" type="ORF">ALECFALPRED_003382</name>
</gene>
<evidence type="ECO:0000256" key="4">
    <source>
        <dbReference type="ARBA" id="ARBA00023242"/>
    </source>
</evidence>
<dbReference type="PANTHER" id="PTHR47424">
    <property type="entry name" value="REGULATORY PROTEIN GAL4"/>
    <property type="match status" value="1"/>
</dbReference>
<dbReference type="InterPro" id="IPR036864">
    <property type="entry name" value="Zn2-C6_fun-type_DNA-bd_sf"/>
</dbReference>
<dbReference type="Gene3D" id="4.10.240.10">
    <property type="entry name" value="Zn(2)-C6 fungal-type DNA-binding domain"/>
    <property type="match status" value="1"/>
</dbReference>
<proteinExistence type="predicted"/>
<feature type="region of interest" description="Disordered" evidence="5">
    <location>
        <begin position="95"/>
        <end position="155"/>
    </location>
</feature>
<dbReference type="GO" id="GO:0005634">
    <property type="term" value="C:nucleus"/>
    <property type="evidence" value="ECO:0007669"/>
    <property type="project" value="TreeGrafter"/>
</dbReference>
<dbReference type="GO" id="GO:0000981">
    <property type="term" value="F:DNA-binding transcription factor activity, RNA polymerase II-specific"/>
    <property type="evidence" value="ECO:0007669"/>
    <property type="project" value="InterPro"/>
</dbReference>
<dbReference type="GO" id="GO:0000435">
    <property type="term" value="P:positive regulation of transcription from RNA polymerase II promoter by galactose"/>
    <property type="evidence" value="ECO:0007669"/>
    <property type="project" value="TreeGrafter"/>
</dbReference>